<dbReference type="Proteomes" id="UP001271007">
    <property type="component" value="Unassembled WGS sequence"/>
</dbReference>
<proteinExistence type="inferred from homology"/>
<organism evidence="8 9">
    <name type="scientific">Extremus antarcticus</name>
    <dbReference type="NCBI Taxonomy" id="702011"/>
    <lineage>
        <taxon>Eukaryota</taxon>
        <taxon>Fungi</taxon>
        <taxon>Dikarya</taxon>
        <taxon>Ascomycota</taxon>
        <taxon>Pezizomycotina</taxon>
        <taxon>Dothideomycetes</taxon>
        <taxon>Dothideomycetidae</taxon>
        <taxon>Mycosphaerellales</taxon>
        <taxon>Extremaceae</taxon>
        <taxon>Extremus</taxon>
    </lineage>
</organism>
<dbReference type="InterPro" id="IPR005829">
    <property type="entry name" value="Sugar_transporter_CS"/>
</dbReference>
<dbReference type="AlphaFoldDB" id="A0AAJ0DJG8"/>
<dbReference type="GO" id="GO:0005351">
    <property type="term" value="F:carbohydrate:proton symporter activity"/>
    <property type="evidence" value="ECO:0007669"/>
    <property type="project" value="TreeGrafter"/>
</dbReference>
<dbReference type="InterPro" id="IPR036259">
    <property type="entry name" value="MFS_trans_sf"/>
</dbReference>
<feature type="transmembrane region" description="Helical" evidence="6">
    <location>
        <begin position="78"/>
        <end position="98"/>
    </location>
</feature>
<comment type="caution">
    <text evidence="8">The sequence shown here is derived from an EMBL/GenBank/DDBJ whole genome shotgun (WGS) entry which is preliminary data.</text>
</comment>
<keyword evidence="3 6" id="KW-0812">Transmembrane</keyword>
<evidence type="ECO:0000256" key="1">
    <source>
        <dbReference type="ARBA" id="ARBA00004141"/>
    </source>
</evidence>
<dbReference type="InterPro" id="IPR020846">
    <property type="entry name" value="MFS_dom"/>
</dbReference>
<evidence type="ECO:0000313" key="9">
    <source>
        <dbReference type="Proteomes" id="UP001271007"/>
    </source>
</evidence>
<evidence type="ECO:0000259" key="7">
    <source>
        <dbReference type="PROSITE" id="PS50850"/>
    </source>
</evidence>
<feature type="transmembrane region" description="Helical" evidence="6">
    <location>
        <begin position="105"/>
        <end position="126"/>
    </location>
</feature>
<evidence type="ECO:0000256" key="4">
    <source>
        <dbReference type="ARBA" id="ARBA00022989"/>
    </source>
</evidence>
<keyword evidence="4 6" id="KW-1133">Transmembrane helix</keyword>
<evidence type="ECO:0000256" key="3">
    <source>
        <dbReference type="ARBA" id="ARBA00022692"/>
    </source>
</evidence>
<protein>
    <recommendedName>
        <fullName evidence="7">Major facilitator superfamily (MFS) profile domain-containing protein</fullName>
    </recommendedName>
</protein>
<dbReference type="InterPro" id="IPR005828">
    <property type="entry name" value="MFS_sugar_transport-like"/>
</dbReference>
<dbReference type="GO" id="GO:0016020">
    <property type="term" value="C:membrane"/>
    <property type="evidence" value="ECO:0007669"/>
    <property type="project" value="UniProtKB-SubCell"/>
</dbReference>
<keyword evidence="5 6" id="KW-0472">Membrane</keyword>
<reference evidence="8" key="1">
    <citation type="submission" date="2023-04" db="EMBL/GenBank/DDBJ databases">
        <title>Black Yeasts Isolated from many extreme environments.</title>
        <authorList>
            <person name="Coleine C."/>
            <person name="Stajich J.E."/>
            <person name="Selbmann L."/>
        </authorList>
    </citation>
    <scope>NUCLEOTIDE SEQUENCE</scope>
    <source>
        <strain evidence="8">CCFEE 5312</strain>
    </source>
</reference>
<comment type="subcellular location">
    <subcellularLocation>
        <location evidence="1">Membrane</location>
        <topology evidence="1">Multi-pass membrane protein</topology>
    </subcellularLocation>
</comment>
<gene>
    <name evidence="8" type="ORF">LTR09_007223</name>
</gene>
<dbReference type="EMBL" id="JAWDJX010000025">
    <property type="protein sequence ID" value="KAK3051568.1"/>
    <property type="molecule type" value="Genomic_DNA"/>
</dbReference>
<comment type="similarity">
    <text evidence="2">Belongs to the major facilitator superfamily. Sugar transporter (TC 2.A.1.1) family.</text>
</comment>
<evidence type="ECO:0000313" key="8">
    <source>
        <dbReference type="EMBL" id="KAK3051568.1"/>
    </source>
</evidence>
<evidence type="ECO:0000256" key="5">
    <source>
        <dbReference type="ARBA" id="ARBA00023136"/>
    </source>
</evidence>
<feature type="transmembrane region" description="Helical" evidence="6">
    <location>
        <begin position="27"/>
        <end position="49"/>
    </location>
</feature>
<dbReference type="PROSITE" id="PS00216">
    <property type="entry name" value="SUGAR_TRANSPORT_1"/>
    <property type="match status" value="1"/>
</dbReference>
<name>A0AAJ0DJG8_9PEZI</name>
<evidence type="ECO:0000256" key="2">
    <source>
        <dbReference type="ARBA" id="ARBA00010992"/>
    </source>
</evidence>
<evidence type="ECO:0000256" key="6">
    <source>
        <dbReference type="SAM" id="Phobius"/>
    </source>
</evidence>
<dbReference type="PROSITE" id="PS50850">
    <property type="entry name" value="MFS"/>
    <property type="match status" value="1"/>
</dbReference>
<dbReference type="SUPFAM" id="SSF103473">
    <property type="entry name" value="MFS general substrate transporter"/>
    <property type="match status" value="1"/>
</dbReference>
<sequence>MDNQVKNSPLHVAPKSSSQFTWYNLRVCFLISLAPLAFGYCVSIVSSTLGQPSFLLYMGLVDPETFEPTKNASSIEGAMSAMFFAGAVCGVLTSSYVIDKWGRKAGILFCSVFSIIGTVMCCAAQNPGMFIASDLFWESVPFLSYPYQEFIHRNWHLQHYAVSSAV</sequence>
<dbReference type="Gene3D" id="1.20.1250.20">
    <property type="entry name" value="MFS general substrate transporter like domains"/>
    <property type="match status" value="1"/>
</dbReference>
<dbReference type="Pfam" id="PF00083">
    <property type="entry name" value="Sugar_tr"/>
    <property type="match status" value="1"/>
</dbReference>
<keyword evidence="9" id="KW-1185">Reference proteome</keyword>
<feature type="domain" description="Major facilitator superfamily (MFS) profile" evidence="7">
    <location>
        <begin position="27"/>
        <end position="166"/>
    </location>
</feature>
<accession>A0AAJ0DJG8</accession>
<dbReference type="InterPro" id="IPR050360">
    <property type="entry name" value="MFS_Sugar_Transporters"/>
</dbReference>
<dbReference type="PANTHER" id="PTHR48022">
    <property type="entry name" value="PLASTIDIC GLUCOSE TRANSPORTER 4"/>
    <property type="match status" value="1"/>
</dbReference>
<dbReference type="PANTHER" id="PTHR48022:SF11">
    <property type="entry name" value="MONOSACCHARIDE TRANSPORTER (HXT8), PUTATIVE (AFU_ORTHOLOGUE AFUA_2G08120)-RELATED"/>
    <property type="match status" value="1"/>
</dbReference>